<dbReference type="EMBL" id="CP000360">
    <property type="protein sequence ID" value="ABF41285.1"/>
    <property type="molecule type" value="Genomic_DNA"/>
</dbReference>
<dbReference type="Proteomes" id="UP000002432">
    <property type="component" value="Chromosome"/>
</dbReference>
<proteinExistence type="predicted"/>
<dbReference type="InterPro" id="IPR003343">
    <property type="entry name" value="Big_2"/>
</dbReference>
<name>Q1IPB5_KORVE</name>
<dbReference type="SUPFAM" id="SSF49373">
    <property type="entry name" value="Invasin/intimin cell-adhesion fragments"/>
    <property type="match status" value="2"/>
</dbReference>
<protein>
    <submittedName>
        <fullName evidence="3">Ig-like, group 2</fullName>
    </submittedName>
</protein>
<dbReference type="AlphaFoldDB" id="Q1IPB5"/>
<organism evidence="3 4">
    <name type="scientific">Koribacter versatilis (strain Ellin345)</name>
    <dbReference type="NCBI Taxonomy" id="204669"/>
    <lineage>
        <taxon>Bacteria</taxon>
        <taxon>Pseudomonadati</taxon>
        <taxon>Acidobacteriota</taxon>
        <taxon>Terriglobia</taxon>
        <taxon>Terriglobales</taxon>
        <taxon>Candidatus Korobacteraceae</taxon>
        <taxon>Candidatus Korobacter</taxon>
    </lineage>
</organism>
<feature type="domain" description="BIG2" evidence="2">
    <location>
        <begin position="34"/>
        <end position="116"/>
    </location>
</feature>
<dbReference type="PROSITE" id="PS51257">
    <property type="entry name" value="PROKAR_LIPOPROTEIN"/>
    <property type="match status" value="1"/>
</dbReference>
<dbReference type="HOGENOM" id="CLU_1358932_0_0_0"/>
<sequence>MRSKANPGLAALVSVMLVVALSTSCSDFFPSSSSITAITISPTAGLVAPGATTNFTAQGTFGNNTTGDVTTKVTWSSSNASIATIVAGTGVASGVALGTAVITAKSDSTSSTVNLVVSNATQVNVTPSSANVIQGGFQQLTAKDQASNDITNTVGWSSSDTTMATVSSTGYVTVLSTATAGTVTITATLGTLTGTCTITII</sequence>
<feature type="chain" id="PRO_5004191021" evidence="1">
    <location>
        <begin position="21"/>
        <end position="201"/>
    </location>
</feature>
<evidence type="ECO:0000259" key="2">
    <source>
        <dbReference type="SMART" id="SM00635"/>
    </source>
</evidence>
<accession>Q1IPB5</accession>
<evidence type="ECO:0000313" key="3">
    <source>
        <dbReference type="EMBL" id="ABF41285.1"/>
    </source>
</evidence>
<gene>
    <name evidence="3" type="ordered locus">Acid345_2284</name>
</gene>
<dbReference type="RefSeq" id="WP_011523086.1">
    <property type="nucleotide sequence ID" value="NC_008009.1"/>
</dbReference>
<evidence type="ECO:0000313" key="4">
    <source>
        <dbReference type="Proteomes" id="UP000002432"/>
    </source>
</evidence>
<dbReference type="OrthoDB" id="6192638at2"/>
<feature type="signal peptide" evidence="1">
    <location>
        <begin position="1"/>
        <end position="20"/>
    </location>
</feature>
<reference evidence="3 4" key="1">
    <citation type="journal article" date="2009" name="Appl. Environ. Microbiol.">
        <title>Three genomes from the phylum Acidobacteria provide insight into the lifestyles of these microorganisms in soils.</title>
        <authorList>
            <person name="Ward N.L."/>
            <person name="Challacombe J.F."/>
            <person name="Janssen P.H."/>
            <person name="Henrissat B."/>
            <person name="Coutinho P.M."/>
            <person name="Wu M."/>
            <person name="Xie G."/>
            <person name="Haft D.H."/>
            <person name="Sait M."/>
            <person name="Badger J."/>
            <person name="Barabote R.D."/>
            <person name="Bradley B."/>
            <person name="Brettin T.S."/>
            <person name="Brinkac L.M."/>
            <person name="Bruce D."/>
            <person name="Creasy T."/>
            <person name="Daugherty S.C."/>
            <person name="Davidsen T.M."/>
            <person name="DeBoy R.T."/>
            <person name="Detter J.C."/>
            <person name="Dodson R.J."/>
            <person name="Durkin A.S."/>
            <person name="Ganapathy A."/>
            <person name="Gwinn-Giglio M."/>
            <person name="Han C.S."/>
            <person name="Khouri H."/>
            <person name="Kiss H."/>
            <person name="Kothari S.P."/>
            <person name="Madupu R."/>
            <person name="Nelson K.E."/>
            <person name="Nelson W.C."/>
            <person name="Paulsen I."/>
            <person name="Penn K."/>
            <person name="Ren Q."/>
            <person name="Rosovitz M.J."/>
            <person name="Selengut J.D."/>
            <person name="Shrivastava S."/>
            <person name="Sullivan S.A."/>
            <person name="Tapia R."/>
            <person name="Thompson L.S."/>
            <person name="Watkins K.L."/>
            <person name="Yang Q."/>
            <person name="Yu C."/>
            <person name="Zafar N."/>
            <person name="Zhou L."/>
            <person name="Kuske C.R."/>
        </authorList>
    </citation>
    <scope>NUCLEOTIDE SEQUENCE [LARGE SCALE GENOMIC DNA]</scope>
    <source>
        <strain evidence="3 4">Ellin345</strain>
    </source>
</reference>
<dbReference type="InterPro" id="IPR008964">
    <property type="entry name" value="Invasin/intimin_cell_adhesion"/>
</dbReference>
<evidence type="ECO:0000256" key="1">
    <source>
        <dbReference type="SAM" id="SignalP"/>
    </source>
</evidence>
<dbReference type="SMART" id="SM00635">
    <property type="entry name" value="BID_2"/>
    <property type="match status" value="2"/>
</dbReference>
<dbReference type="Pfam" id="PF02368">
    <property type="entry name" value="Big_2"/>
    <property type="match status" value="2"/>
</dbReference>
<keyword evidence="4" id="KW-1185">Reference proteome</keyword>
<keyword evidence="1" id="KW-0732">Signal</keyword>
<feature type="domain" description="BIG2" evidence="2">
    <location>
        <begin position="119"/>
        <end position="199"/>
    </location>
</feature>
<dbReference type="KEGG" id="aba:Acid345_2284"/>
<dbReference type="EnsemblBacteria" id="ABF41285">
    <property type="protein sequence ID" value="ABF41285"/>
    <property type="gene ID" value="Acid345_2284"/>
</dbReference>
<dbReference type="eggNOG" id="COG5492">
    <property type="taxonomic scope" value="Bacteria"/>
</dbReference>
<dbReference type="Gene3D" id="2.60.40.1080">
    <property type="match status" value="2"/>
</dbReference>
<dbReference type="STRING" id="204669.Acid345_2284"/>